<dbReference type="InterPro" id="IPR049874">
    <property type="entry name" value="ROK_cs"/>
</dbReference>
<evidence type="ECO:0000313" key="6">
    <source>
        <dbReference type="Proteomes" id="UP000193435"/>
    </source>
</evidence>
<dbReference type="GO" id="GO:0042732">
    <property type="term" value="P:D-xylose metabolic process"/>
    <property type="evidence" value="ECO:0007669"/>
    <property type="project" value="UniProtKB-KW"/>
</dbReference>
<dbReference type="PROSITE" id="PS01125">
    <property type="entry name" value="ROK"/>
    <property type="match status" value="1"/>
</dbReference>
<dbReference type="GO" id="GO:0006355">
    <property type="term" value="P:regulation of DNA-templated transcription"/>
    <property type="evidence" value="ECO:0007669"/>
    <property type="project" value="InterPro"/>
</dbReference>
<keyword evidence="3" id="KW-0119">Carbohydrate metabolism</keyword>
<evidence type="ECO:0000313" key="5">
    <source>
        <dbReference type="EMBL" id="SMH33481.1"/>
    </source>
</evidence>
<protein>
    <submittedName>
        <fullName evidence="5">Transcriptional regulator, MarR family</fullName>
    </submittedName>
</protein>
<dbReference type="InterPro" id="IPR036390">
    <property type="entry name" value="WH_DNA-bd_sf"/>
</dbReference>
<dbReference type="STRING" id="1073423.SAMN04488700_1533"/>
<dbReference type="InterPro" id="IPR043129">
    <property type="entry name" value="ATPase_NBD"/>
</dbReference>
<dbReference type="PANTHER" id="PTHR18964:SF149">
    <property type="entry name" value="BIFUNCTIONAL UDP-N-ACETYLGLUCOSAMINE 2-EPIMERASE_N-ACETYLMANNOSAMINE KINASE"/>
    <property type="match status" value="1"/>
</dbReference>
<sequence>MKRGTFQLMKSVNKSTILNKIRLCEPLSRAKIAQETGITPPTVSSIVKELIAENLVEESILGESRGGRKPTMLLIKRNGHYIIGIDAGSNVIKGVATDLVGTILSETEIKILPHISKEYFLQTLKEVARTIFSGIKDKKKIVGIGVAMHGVVDVSAGVSLYSSNSGLRDIPIKEELEKEFNVMVMVENNSRTMALGEYWFGDHEEVDSLVAINIGRGVGSGIVDKGRLYYGAQDIAGEMGHMVMELNGRLCSCGNRGCFETFVTGDAIVKRAKEQIKDAPADLTAEDVYLYAKENKLDYLAILEETGQLIGIGVVNLIHMLNPNKIVLGGGVLNSEEFLMPAIHRTIQERALTEKARMNTNIEVSMLGKNATILGAVALLLAEIF</sequence>
<proteinExistence type="inferred from homology"/>
<evidence type="ECO:0000256" key="3">
    <source>
        <dbReference type="ARBA" id="ARBA00022629"/>
    </source>
</evidence>
<reference evidence="5 6" key="1">
    <citation type="submission" date="2017-04" db="EMBL/GenBank/DDBJ databases">
        <authorList>
            <person name="Afonso C.L."/>
            <person name="Miller P.J."/>
            <person name="Scott M.A."/>
            <person name="Spackman E."/>
            <person name="Goraichik I."/>
            <person name="Dimitrov K.M."/>
            <person name="Suarez D.L."/>
            <person name="Swayne D.E."/>
        </authorList>
    </citation>
    <scope>NUCLEOTIDE SEQUENCE [LARGE SCALE GENOMIC DNA]</scope>
    <source>
        <strain evidence="5 6">LMG26642</strain>
    </source>
</reference>
<comment type="function">
    <text evidence="1">Transcriptional repressor of xylose-utilizing enzymes.</text>
</comment>
<comment type="similarity">
    <text evidence="2">Belongs to the ROK (NagC/XylR) family.</text>
</comment>
<name>A0A1X7N7M9_9LACT</name>
<dbReference type="OrthoDB" id="9796533at2"/>
<dbReference type="Pfam" id="PF13412">
    <property type="entry name" value="HTH_24"/>
    <property type="match status" value="1"/>
</dbReference>
<dbReference type="Proteomes" id="UP000193435">
    <property type="component" value="Unassembled WGS sequence"/>
</dbReference>
<dbReference type="Gene3D" id="3.30.420.40">
    <property type="match status" value="2"/>
</dbReference>
<dbReference type="InterPro" id="IPR036388">
    <property type="entry name" value="WH-like_DNA-bd_sf"/>
</dbReference>
<dbReference type="RefSeq" id="WP_085559676.1">
    <property type="nucleotide sequence ID" value="NZ_FOAH01000044.1"/>
</dbReference>
<dbReference type="Pfam" id="PF00480">
    <property type="entry name" value="ROK"/>
    <property type="match status" value="1"/>
</dbReference>
<evidence type="ECO:0000259" key="4">
    <source>
        <dbReference type="SMART" id="SM00419"/>
    </source>
</evidence>
<dbReference type="InterPro" id="IPR012318">
    <property type="entry name" value="HTH_CRP"/>
</dbReference>
<dbReference type="SUPFAM" id="SSF53067">
    <property type="entry name" value="Actin-like ATPase domain"/>
    <property type="match status" value="1"/>
</dbReference>
<keyword evidence="3" id="KW-0859">Xylose metabolism</keyword>
<dbReference type="PANTHER" id="PTHR18964">
    <property type="entry name" value="ROK (REPRESSOR, ORF, KINASE) FAMILY"/>
    <property type="match status" value="1"/>
</dbReference>
<feature type="domain" description="HTH crp-type" evidence="4">
    <location>
        <begin position="19"/>
        <end position="75"/>
    </location>
</feature>
<keyword evidence="6" id="KW-1185">Reference proteome</keyword>
<accession>A0A1X7N7M9</accession>
<dbReference type="EMBL" id="FXBJ01000002">
    <property type="protein sequence ID" value="SMH33481.1"/>
    <property type="molecule type" value="Genomic_DNA"/>
</dbReference>
<dbReference type="SMART" id="SM00419">
    <property type="entry name" value="HTH_CRP"/>
    <property type="match status" value="1"/>
</dbReference>
<organism evidence="5 6">
    <name type="scientific">Carnobacterium iners</name>
    <dbReference type="NCBI Taxonomy" id="1073423"/>
    <lineage>
        <taxon>Bacteria</taxon>
        <taxon>Bacillati</taxon>
        <taxon>Bacillota</taxon>
        <taxon>Bacilli</taxon>
        <taxon>Lactobacillales</taxon>
        <taxon>Carnobacteriaceae</taxon>
        <taxon>Carnobacterium</taxon>
    </lineage>
</organism>
<dbReference type="AlphaFoldDB" id="A0A1X7N7M9"/>
<evidence type="ECO:0000256" key="1">
    <source>
        <dbReference type="ARBA" id="ARBA00002486"/>
    </source>
</evidence>
<gene>
    <name evidence="5" type="ORF">SAMN04488700_1533</name>
</gene>
<dbReference type="GO" id="GO:0003677">
    <property type="term" value="F:DNA binding"/>
    <property type="evidence" value="ECO:0007669"/>
    <property type="project" value="InterPro"/>
</dbReference>
<dbReference type="InterPro" id="IPR000600">
    <property type="entry name" value="ROK"/>
</dbReference>
<evidence type="ECO:0000256" key="2">
    <source>
        <dbReference type="ARBA" id="ARBA00006479"/>
    </source>
</evidence>
<dbReference type="SUPFAM" id="SSF46785">
    <property type="entry name" value="Winged helix' DNA-binding domain"/>
    <property type="match status" value="1"/>
</dbReference>
<dbReference type="Gene3D" id="1.10.10.10">
    <property type="entry name" value="Winged helix-like DNA-binding domain superfamily/Winged helix DNA-binding domain"/>
    <property type="match status" value="1"/>
</dbReference>